<gene>
    <name evidence="2" type="ORF">L1049_002584</name>
</gene>
<dbReference type="AlphaFoldDB" id="A0AAP0NGB1"/>
<protein>
    <recommendedName>
        <fullName evidence="1">Xylanase inhibitor C-terminal domain-containing protein</fullName>
    </recommendedName>
</protein>
<dbReference type="InterPro" id="IPR001461">
    <property type="entry name" value="Aspartic_peptidase_A1"/>
</dbReference>
<comment type="caution">
    <text evidence="2">The sequence shown here is derived from an EMBL/GenBank/DDBJ whole genome shotgun (WGS) entry which is preliminary data.</text>
</comment>
<keyword evidence="3" id="KW-1185">Reference proteome</keyword>
<accession>A0AAP0NGB1</accession>
<proteinExistence type="predicted"/>
<reference evidence="2 3" key="1">
    <citation type="journal article" date="2024" name="Plant J.">
        <title>Genome sequences and population genomics reveal climatic adaptation and genomic divergence between two closely related sweetgum species.</title>
        <authorList>
            <person name="Xu W.Q."/>
            <person name="Ren C.Q."/>
            <person name="Zhang X.Y."/>
            <person name="Comes H.P."/>
            <person name="Liu X.H."/>
            <person name="Li Y.G."/>
            <person name="Kettle C.J."/>
            <person name="Jalonen R."/>
            <person name="Gaisberger H."/>
            <person name="Ma Y.Z."/>
            <person name="Qiu Y.X."/>
        </authorList>
    </citation>
    <scope>NUCLEOTIDE SEQUENCE [LARGE SCALE GENOMIC DNA]</scope>
    <source>
        <strain evidence="2">Hangzhou</strain>
    </source>
</reference>
<dbReference type="PANTHER" id="PTHR47965">
    <property type="entry name" value="ASPARTYL PROTEASE-RELATED"/>
    <property type="match status" value="1"/>
</dbReference>
<dbReference type="Pfam" id="PF14541">
    <property type="entry name" value="TAXi_C"/>
    <property type="match status" value="1"/>
</dbReference>
<dbReference type="EMBL" id="JBBPBK010000013">
    <property type="protein sequence ID" value="KAK9272213.1"/>
    <property type="molecule type" value="Genomic_DNA"/>
</dbReference>
<dbReference type="GO" id="GO:0004190">
    <property type="term" value="F:aspartic-type endopeptidase activity"/>
    <property type="evidence" value="ECO:0007669"/>
    <property type="project" value="InterPro"/>
</dbReference>
<evidence type="ECO:0000313" key="2">
    <source>
        <dbReference type="EMBL" id="KAK9272213.1"/>
    </source>
</evidence>
<dbReference type="SUPFAM" id="SSF50630">
    <property type="entry name" value="Acid proteases"/>
    <property type="match status" value="1"/>
</dbReference>
<organism evidence="2 3">
    <name type="scientific">Liquidambar formosana</name>
    <name type="common">Formosan gum</name>
    <dbReference type="NCBI Taxonomy" id="63359"/>
    <lineage>
        <taxon>Eukaryota</taxon>
        <taxon>Viridiplantae</taxon>
        <taxon>Streptophyta</taxon>
        <taxon>Embryophyta</taxon>
        <taxon>Tracheophyta</taxon>
        <taxon>Spermatophyta</taxon>
        <taxon>Magnoliopsida</taxon>
        <taxon>eudicotyledons</taxon>
        <taxon>Gunneridae</taxon>
        <taxon>Pentapetalae</taxon>
        <taxon>Saxifragales</taxon>
        <taxon>Altingiaceae</taxon>
        <taxon>Liquidambar</taxon>
    </lineage>
</organism>
<dbReference type="Gene3D" id="2.40.70.10">
    <property type="entry name" value="Acid Proteases"/>
    <property type="match status" value="1"/>
</dbReference>
<sequence length="149" mass="16535">MYTPLLLNPVGNTVITYNREPSDEDFIGLTSINVNGKGVELNGTLLTIDHNGFGGTKISTVTPYTILETSIYMAFIEAFVNEFAALNLNVTNPKKPFSVCYQAADILTTRVGPAVPIVDLVMQSDDVFWRIFESNSMVRITRMMWMCGV</sequence>
<dbReference type="PANTHER" id="PTHR47965:SF6">
    <property type="entry name" value="ASPARTIC PROTEINASE GIP1-RELATED"/>
    <property type="match status" value="1"/>
</dbReference>
<evidence type="ECO:0000313" key="3">
    <source>
        <dbReference type="Proteomes" id="UP001415857"/>
    </source>
</evidence>
<evidence type="ECO:0000259" key="1">
    <source>
        <dbReference type="Pfam" id="PF14541"/>
    </source>
</evidence>
<name>A0AAP0NGB1_LIQFO</name>
<dbReference type="InterPro" id="IPR032799">
    <property type="entry name" value="TAXi_C"/>
</dbReference>
<dbReference type="Proteomes" id="UP001415857">
    <property type="component" value="Unassembled WGS sequence"/>
</dbReference>
<feature type="domain" description="Xylanase inhibitor C-terminal" evidence="1">
    <location>
        <begin position="26"/>
        <end position="147"/>
    </location>
</feature>
<dbReference type="InterPro" id="IPR021109">
    <property type="entry name" value="Peptidase_aspartic_dom_sf"/>
</dbReference>
<dbReference type="GO" id="GO:0006508">
    <property type="term" value="P:proteolysis"/>
    <property type="evidence" value="ECO:0007669"/>
    <property type="project" value="InterPro"/>
</dbReference>